<gene>
    <name evidence="3" type="ORF">GXW79_01195</name>
</gene>
<dbReference type="RefSeq" id="WP_211872377.1">
    <property type="nucleotide sequence ID" value="NZ_JAAEDH010000001.1"/>
</dbReference>
<dbReference type="Gene3D" id="3.40.190.10">
    <property type="entry name" value="Periplasmic binding protein-like II"/>
    <property type="match status" value="1"/>
</dbReference>
<evidence type="ECO:0000313" key="4">
    <source>
        <dbReference type="Proteomes" id="UP001196068"/>
    </source>
</evidence>
<comment type="caution">
    <text evidence="3">The sequence shown here is derived from an EMBL/GenBank/DDBJ whole genome shotgun (WGS) entry which is preliminary data.</text>
</comment>
<evidence type="ECO:0000256" key="2">
    <source>
        <dbReference type="SAM" id="SignalP"/>
    </source>
</evidence>
<dbReference type="Gene3D" id="3.40.190.150">
    <property type="entry name" value="Bordetella uptake gene, domain 1"/>
    <property type="match status" value="1"/>
</dbReference>
<proteinExistence type="inferred from homology"/>
<dbReference type="SUPFAM" id="SSF53850">
    <property type="entry name" value="Periplasmic binding protein-like II"/>
    <property type="match status" value="1"/>
</dbReference>
<feature type="signal peptide" evidence="2">
    <location>
        <begin position="1"/>
        <end position="26"/>
    </location>
</feature>
<organism evidence="3 4">
    <name type="scientific">Plastoroseomonas arctica</name>
    <dbReference type="NCBI Taxonomy" id="1509237"/>
    <lineage>
        <taxon>Bacteria</taxon>
        <taxon>Pseudomonadati</taxon>
        <taxon>Pseudomonadota</taxon>
        <taxon>Alphaproteobacteria</taxon>
        <taxon>Acetobacterales</taxon>
        <taxon>Acetobacteraceae</taxon>
        <taxon>Plastoroseomonas</taxon>
    </lineage>
</organism>
<dbReference type="Proteomes" id="UP001196068">
    <property type="component" value="Unassembled WGS sequence"/>
</dbReference>
<protein>
    <submittedName>
        <fullName evidence="3">Tripartite tricarboxylate transporter substrate binding protein</fullName>
    </submittedName>
</protein>
<dbReference type="InterPro" id="IPR042100">
    <property type="entry name" value="Bug_dom1"/>
</dbReference>
<keyword evidence="4" id="KW-1185">Reference proteome</keyword>
<keyword evidence="2" id="KW-0732">Signal</keyword>
<sequence length="327" mass="34473">MMRTTRLSRRAMLAVPLLLAAGHARAAWSPTQPIRIFNGYPPGGSVDIVFRVVAEGVLRLTGKTIVQEVRSGAYGFIAAQAASRATPDGYTLASAIMGMMCVSPVLPGSIMPIDVDRDLTPVAALAGTPMALIARLDAPFSDLEGLARYARAQNGAGTFASAGNGSTNQLAAAHLLHELGVEMTHVAYRGGAPAVMDVAARRVDIFMANVAEVAQLIRAGEVKALGITSATPVAMLPNLLPFAVQYPALDINNWFGVAGPANLPDDIRAGLAELFALALADAQTARTLRERGLEPMIESGPAFVARIRRDRERWRAVAIAGNIRSDG</sequence>
<evidence type="ECO:0000313" key="3">
    <source>
        <dbReference type="EMBL" id="MBR0653685.1"/>
    </source>
</evidence>
<dbReference type="PANTHER" id="PTHR42928">
    <property type="entry name" value="TRICARBOXYLATE-BINDING PROTEIN"/>
    <property type="match status" value="1"/>
</dbReference>
<dbReference type="AlphaFoldDB" id="A0AAF1KHQ1"/>
<reference evidence="3" key="1">
    <citation type="submission" date="2020-01" db="EMBL/GenBank/DDBJ databases">
        <authorList>
            <person name="Rat A."/>
        </authorList>
    </citation>
    <scope>NUCLEOTIDE SEQUENCE</scope>
    <source>
        <strain evidence="3">LMG 28251</strain>
    </source>
</reference>
<accession>A0AAF1KHQ1</accession>
<comment type="similarity">
    <text evidence="1">Belongs to the UPF0065 (bug) family.</text>
</comment>
<dbReference type="PANTHER" id="PTHR42928:SF5">
    <property type="entry name" value="BLR1237 PROTEIN"/>
    <property type="match status" value="1"/>
</dbReference>
<reference evidence="3" key="2">
    <citation type="journal article" date="2021" name="Syst. Appl. Microbiol.">
        <title>Roseomonas hellenica sp. nov., isolated from roots of wild-growing Alkanna tinctoria.</title>
        <authorList>
            <person name="Rat A."/>
            <person name="Naranjo H.D."/>
            <person name="Lebbe L."/>
            <person name="Cnockaert M."/>
            <person name="Krigas N."/>
            <person name="Grigoriadou K."/>
            <person name="Maloupa E."/>
            <person name="Willems A."/>
        </authorList>
    </citation>
    <scope>NUCLEOTIDE SEQUENCE</scope>
    <source>
        <strain evidence="3">LMG 28251</strain>
    </source>
</reference>
<dbReference type="PIRSF" id="PIRSF017082">
    <property type="entry name" value="YflP"/>
    <property type="match status" value="1"/>
</dbReference>
<name>A0AAF1KHQ1_9PROT</name>
<dbReference type="Pfam" id="PF03401">
    <property type="entry name" value="TctC"/>
    <property type="match status" value="1"/>
</dbReference>
<evidence type="ECO:0000256" key="1">
    <source>
        <dbReference type="ARBA" id="ARBA00006987"/>
    </source>
</evidence>
<feature type="chain" id="PRO_5042228682" evidence="2">
    <location>
        <begin position="27"/>
        <end position="327"/>
    </location>
</feature>
<dbReference type="EMBL" id="JAAEDH010000001">
    <property type="protein sequence ID" value="MBR0653685.1"/>
    <property type="molecule type" value="Genomic_DNA"/>
</dbReference>
<dbReference type="InterPro" id="IPR005064">
    <property type="entry name" value="BUG"/>
</dbReference>
<dbReference type="CDD" id="cd07012">
    <property type="entry name" value="PBP2_Bug_TTT"/>
    <property type="match status" value="1"/>
</dbReference>